<dbReference type="AlphaFoldDB" id="A0A0A1X202"/>
<dbReference type="CDD" id="cd18719">
    <property type="entry name" value="PIN_Zc3h12a-N4BP1-like"/>
    <property type="match status" value="1"/>
</dbReference>
<dbReference type="Gene3D" id="3.40.50.11980">
    <property type="match status" value="1"/>
</dbReference>
<feature type="compositionally biased region" description="Basic residues" evidence="1">
    <location>
        <begin position="42"/>
        <end position="56"/>
    </location>
</feature>
<reference evidence="3" key="1">
    <citation type="submission" date="2014-11" db="EMBL/GenBank/DDBJ databases">
        <authorList>
            <person name="Geib S."/>
        </authorList>
    </citation>
    <scope>NUCLEOTIDE SEQUENCE</scope>
</reference>
<gene>
    <name evidence="3" type="primary">ZC3H12D_0</name>
    <name evidence="4" type="synonym">ZC3H12D_1</name>
    <name evidence="4" type="ORF">g.48352</name>
    <name evidence="3" type="ORF">g.48358</name>
</gene>
<feature type="compositionally biased region" description="Basic and acidic residues" evidence="1">
    <location>
        <begin position="90"/>
        <end position="101"/>
    </location>
</feature>
<feature type="compositionally biased region" description="Polar residues" evidence="1">
    <location>
        <begin position="19"/>
        <end position="40"/>
    </location>
</feature>
<dbReference type="PANTHER" id="PTHR12876">
    <property type="entry name" value="N4BP1-RELATED"/>
    <property type="match status" value="1"/>
</dbReference>
<dbReference type="GO" id="GO:0005634">
    <property type="term" value="C:nucleus"/>
    <property type="evidence" value="ECO:0007669"/>
    <property type="project" value="TreeGrafter"/>
</dbReference>
<feature type="compositionally biased region" description="Basic residues" evidence="1">
    <location>
        <begin position="1"/>
        <end position="18"/>
    </location>
</feature>
<dbReference type="Pfam" id="PF11977">
    <property type="entry name" value="RNase_Zc3h12a"/>
    <property type="match status" value="1"/>
</dbReference>
<accession>A0A0A1X202</accession>
<feature type="domain" description="RNase NYN" evidence="2">
    <location>
        <begin position="474"/>
        <end position="621"/>
    </location>
</feature>
<evidence type="ECO:0000313" key="4">
    <source>
        <dbReference type="EMBL" id="JAD13618.1"/>
    </source>
</evidence>
<evidence type="ECO:0000256" key="1">
    <source>
        <dbReference type="SAM" id="MobiDB-lite"/>
    </source>
</evidence>
<name>A0A0A1X202_ZEUCU</name>
<dbReference type="GO" id="GO:0003729">
    <property type="term" value="F:mRNA binding"/>
    <property type="evidence" value="ECO:0007669"/>
    <property type="project" value="TreeGrafter"/>
</dbReference>
<dbReference type="InterPro" id="IPR051101">
    <property type="entry name" value="ZC3H12/N4BP1_RNase_Reg"/>
</dbReference>
<organism evidence="3">
    <name type="scientific">Zeugodacus cucurbitae</name>
    <name type="common">Melon fruit fly</name>
    <name type="synonym">Bactrocera cucurbitae</name>
    <dbReference type="NCBI Taxonomy" id="28588"/>
    <lineage>
        <taxon>Eukaryota</taxon>
        <taxon>Metazoa</taxon>
        <taxon>Ecdysozoa</taxon>
        <taxon>Arthropoda</taxon>
        <taxon>Hexapoda</taxon>
        <taxon>Insecta</taxon>
        <taxon>Pterygota</taxon>
        <taxon>Neoptera</taxon>
        <taxon>Endopterygota</taxon>
        <taxon>Diptera</taxon>
        <taxon>Brachycera</taxon>
        <taxon>Muscomorpha</taxon>
        <taxon>Tephritoidea</taxon>
        <taxon>Tephritidae</taxon>
        <taxon>Zeugodacus</taxon>
        <taxon>Zeugodacus</taxon>
    </lineage>
</organism>
<dbReference type="EMBL" id="GBXI01009522">
    <property type="protein sequence ID" value="JAD04770.1"/>
    <property type="molecule type" value="Transcribed_RNA"/>
</dbReference>
<dbReference type="FunFam" id="3.40.50.11980:FF:000001">
    <property type="entry name" value="ZC3H12A isoform 1"/>
    <property type="match status" value="1"/>
</dbReference>
<evidence type="ECO:0000313" key="3">
    <source>
        <dbReference type="EMBL" id="JAD04770.1"/>
    </source>
</evidence>
<feature type="compositionally biased region" description="Basic residues" evidence="1">
    <location>
        <begin position="123"/>
        <end position="133"/>
    </location>
</feature>
<feature type="region of interest" description="Disordered" evidence="1">
    <location>
        <begin position="1"/>
        <end position="149"/>
    </location>
</feature>
<dbReference type="GO" id="GO:0004521">
    <property type="term" value="F:RNA endonuclease activity"/>
    <property type="evidence" value="ECO:0007669"/>
    <property type="project" value="TreeGrafter"/>
</dbReference>
<evidence type="ECO:0000259" key="2">
    <source>
        <dbReference type="Pfam" id="PF11977"/>
    </source>
</evidence>
<protein>
    <submittedName>
        <fullName evidence="3">Probable ribonuclease ZC3H12D</fullName>
    </submittedName>
</protein>
<feature type="region of interest" description="Disordered" evidence="1">
    <location>
        <begin position="335"/>
        <end position="356"/>
    </location>
</feature>
<dbReference type="EMBL" id="GBXI01000674">
    <property type="protein sequence ID" value="JAD13618.1"/>
    <property type="molecule type" value="Transcribed_RNA"/>
</dbReference>
<reference evidence="3" key="2">
    <citation type="journal article" date="2015" name="Gigascience">
        <title>Reconstructing a comprehensive transcriptome assembly of a white-pupal translocated strain of the pest fruit fly Bactrocera cucurbitae.</title>
        <authorList>
            <person name="Sim S.B."/>
            <person name="Calla B."/>
            <person name="Hall B."/>
            <person name="DeRego T."/>
            <person name="Geib S.M."/>
        </authorList>
    </citation>
    <scope>NUCLEOTIDE SEQUENCE</scope>
</reference>
<proteinExistence type="predicted"/>
<dbReference type="InterPro" id="IPR021869">
    <property type="entry name" value="RNase_Zc3h12_NYN"/>
</dbReference>
<dbReference type="PANTHER" id="PTHR12876:SF35">
    <property type="entry name" value="LD08718P-RELATED"/>
    <property type="match status" value="1"/>
</dbReference>
<sequence>MRTGRKQKQRRIKRRGTKHNNTNVSASVVTASDANGSILTKQKVKRKKGKARKKFQRLSTKEKLAARKILAKKLRNRQPESKEVSWPSGKIKDIAMTKADETPTTSSNRKSGGFKKIRDNTKRRLQLRKKRLGRSAANGDATSSSQRVSKRLLRAIRRRQLQNANKSKLQRSLRSKLNLAGKITAPSSNLNNLTLEDGEIISDDEVNNVKVTTHTTADNDDDCIWVEPQIEQIIIDDDVPETYRNKTKNNNTSGYVSIIQRINGRVGTEATTSKLVTSTPCGRAIATRNSTQSKAEDFSDLTSMFYEDVSRINTLDTITSEDTFSNYSVLPGAARNQKSTAKNRRRNKSKNQTVTSKDVIVLDDTLNDSTLKPSANAVNSKNNDEEMDDSVIFISETTRKADRAAQALDFVPLSSNDVPNPIVVPVSPPRTPRRAAVNSGLFTTSEKKSLLAYNNNTYNPNAGDPKASQQQSTKRLILIDGCNVAFNHALNREFSVKGLKICIDYFEKMGHEVKAVVPQFRMHKCTDSAAMFQLHSKGKIVMTPCKNLPGKFTISYDDRFVLQLAAEMDAAIVSNDNYRDLINENAAFKKLIENRVIGFTWCNDLFMVAKDPYGKWGPSLQTILNRT</sequence>
<dbReference type="GO" id="GO:0036464">
    <property type="term" value="C:cytoplasmic ribonucleoprotein granule"/>
    <property type="evidence" value="ECO:0007669"/>
    <property type="project" value="TreeGrafter"/>
</dbReference>